<sequence>MCVIGLSAGLVVVVVGVTNGRGMQVSECKARIDHKQSMVLVNVQRVPVENGDVGENVLPLQIIVLRRHIPALSCLIGILVTFFPIDDIVTICRAQQRLRRQTFLQASRILLPGGCLLGRILVSSGCPRSSIVIIS</sequence>
<evidence type="ECO:0000313" key="2">
    <source>
        <dbReference type="EMBL" id="CAG6499378.1"/>
    </source>
</evidence>
<feature type="signal peptide" evidence="1">
    <location>
        <begin position="1"/>
        <end position="16"/>
    </location>
</feature>
<accession>A0A8D8G9X2</accession>
<name>A0A8D8G9X2_CULPI</name>
<dbReference type="EMBL" id="HBUE01137799">
    <property type="protein sequence ID" value="CAG6499378.1"/>
    <property type="molecule type" value="Transcribed_RNA"/>
</dbReference>
<feature type="chain" id="PRO_5036428074" evidence="1">
    <location>
        <begin position="17"/>
        <end position="135"/>
    </location>
</feature>
<proteinExistence type="predicted"/>
<organism evidence="2">
    <name type="scientific">Culex pipiens</name>
    <name type="common">House mosquito</name>
    <dbReference type="NCBI Taxonomy" id="7175"/>
    <lineage>
        <taxon>Eukaryota</taxon>
        <taxon>Metazoa</taxon>
        <taxon>Ecdysozoa</taxon>
        <taxon>Arthropoda</taxon>
        <taxon>Hexapoda</taxon>
        <taxon>Insecta</taxon>
        <taxon>Pterygota</taxon>
        <taxon>Neoptera</taxon>
        <taxon>Endopterygota</taxon>
        <taxon>Diptera</taxon>
        <taxon>Nematocera</taxon>
        <taxon>Culicoidea</taxon>
        <taxon>Culicidae</taxon>
        <taxon>Culicinae</taxon>
        <taxon>Culicini</taxon>
        <taxon>Culex</taxon>
        <taxon>Culex</taxon>
    </lineage>
</organism>
<evidence type="ECO:0000256" key="1">
    <source>
        <dbReference type="SAM" id="SignalP"/>
    </source>
</evidence>
<reference evidence="2" key="1">
    <citation type="submission" date="2021-05" db="EMBL/GenBank/DDBJ databases">
        <authorList>
            <person name="Alioto T."/>
            <person name="Alioto T."/>
            <person name="Gomez Garrido J."/>
        </authorList>
    </citation>
    <scope>NUCLEOTIDE SEQUENCE</scope>
</reference>
<dbReference type="EMBL" id="HBUE01137800">
    <property type="protein sequence ID" value="CAG6499379.1"/>
    <property type="molecule type" value="Transcribed_RNA"/>
</dbReference>
<protein>
    <submittedName>
        <fullName evidence="2">(northern house mosquito) hypothetical protein</fullName>
    </submittedName>
</protein>
<dbReference type="AlphaFoldDB" id="A0A8D8G9X2"/>
<keyword evidence="1" id="KW-0732">Signal</keyword>